<evidence type="ECO:0000256" key="2">
    <source>
        <dbReference type="ARBA" id="ARBA00022598"/>
    </source>
</evidence>
<protein>
    <recommendedName>
        <fullName evidence="10 11">UDP-N-acetylmuramoyl-tripeptide--D-alanyl-D-alanine ligase</fullName>
        <ecNumber evidence="10 11">6.3.2.10</ecNumber>
    </recommendedName>
    <alternativeName>
        <fullName evidence="10">D-alanyl-D-alanine-adding enzyme</fullName>
    </alternativeName>
</protein>
<reference evidence="15" key="2">
    <citation type="submission" date="2024-06" db="EMBL/GenBank/DDBJ databases">
        <authorList>
            <person name="Petrova K.O."/>
            <person name="Toshchakov S.V."/>
            <person name="Boltjanskaja Y.V."/>
            <person name="Kevbrin V."/>
        </authorList>
    </citation>
    <scope>NUCLEOTIDE SEQUENCE</scope>
    <source>
        <strain evidence="15">Z-910T</strain>
    </source>
</reference>
<feature type="domain" description="Mur ligase N-terminal catalytic" evidence="12">
    <location>
        <begin position="24"/>
        <end position="75"/>
    </location>
</feature>
<feature type="binding site" evidence="10">
    <location>
        <begin position="112"/>
        <end position="118"/>
    </location>
    <ligand>
        <name>ATP</name>
        <dbReference type="ChEBI" id="CHEBI:30616"/>
    </ligand>
</feature>
<evidence type="ECO:0000256" key="11">
    <source>
        <dbReference type="RuleBase" id="RU004136"/>
    </source>
</evidence>
<reference evidence="15" key="1">
    <citation type="journal article" date="2013" name="Extremophiles">
        <title>Proteinivorax tanatarense gen. nov., sp. nov., an anaerobic, haloalkaliphilic, proteolytic bacterium isolated from a decaying algal bloom, and proposal of Proteinivoraceae fam. nov.</title>
        <authorList>
            <person name="Kevbrin V."/>
            <person name="Boltyanskaya Y."/>
            <person name="Zhilina T."/>
            <person name="Kolganova T."/>
            <person name="Lavrentjeva E."/>
            <person name="Kuznetsov B."/>
        </authorList>
    </citation>
    <scope>NUCLEOTIDE SEQUENCE</scope>
    <source>
        <strain evidence="15">Z-910T</strain>
    </source>
</reference>
<dbReference type="Gene3D" id="3.40.1390.10">
    <property type="entry name" value="MurE/MurF, N-terminal domain"/>
    <property type="match status" value="1"/>
</dbReference>
<dbReference type="GO" id="GO:0005737">
    <property type="term" value="C:cytoplasm"/>
    <property type="evidence" value="ECO:0007669"/>
    <property type="project" value="UniProtKB-SubCell"/>
</dbReference>
<evidence type="ECO:0000259" key="14">
    <source>
        <dbReference type="Pfam" id="PF08245"/>
    </source>
</evidence>
<feature type="domain" description="Mur ligase C-terminal" evidence="13">
    <location>
        <begin position="317"/>
        <end position="443"/>
    </location>
</feature>
<evidence type="ECO:0000256" key="8">
    <source>
        <dbReference type="ARBA" id="ARBA00023306"/>
    </source>
</evidence>
<comment type="function">
    <text evidence="10 11">Involved in cell wall formation. Catalyzes the final step in the synthesis of UDP-N-acetylmuramoyl-pentapeptide, the precursor of murein.</text>
</comment>
<dbReference type="Pfam" id="PF01225">
    <property type="entry name" value="Mur_ligase"/>
    <property type="match status" value="1"/>
</dbReference>
<accession>A0AAU7VQK2</accession>
<dbReference type="HAMAP" id="MF_02019">
    <property type="entry name" value="MurF"/>
    <property type="match status" value="1"/>
</dbReference>
<dbReference type="SUPFAM" id="SSF53244">
    <property type="entry name" value="MurD-like peptide ligases, peptide-binding domain"/>
    <property type="match status" value="1"/>
</dbReference>
<gene>
    <name evidence="10 15" type="primary">murF</name>
    <name evidence="15" type="ORF">PRVXT_001284</name>
</gene>
<dbReference type="Gene3D" id="3.40.1190.10">
    <property type="entry name" value="Mur-like, catalytic domain"/>
    <property type="match status" value="1"/>
</dbReference>
<evidence type="ECO:0000259" key="13">
    <source>
        <dbReference type="Pfam" id="PF02875"/>
    </source>
</evidence>
<keyword evidence="7 10" id="KW-0573">Peptidoglycan synthesis</keyword>
<feature type="domain" description="Mur ligase central" evidence="14">
    <location>
        <begin position="110"/>
        <end position="295"/>
    </location>
</feature>
<keyword evidence="4 10" id="KW-0547">Nucleotide-binding</keyword>
<dbReference type="InterPro" id="IPR036565">
    <property type="entry name" value="Mur-like_cat_sf"/>
</dbReference>
<dbReference type="EMBL" id="CP158367">
    <property type="protein sequence ID" value="XBX76108.1"/>
    <property type="molecule type" value="Genomic_DNA"/>
</dbReference>
<evidence type="ECO:0000256" key="6">
    <source>
        <dbReference type="ARBA" id="ARBA00022960"/>
    </source>
</evidence>
<comment type="subcellular location">
    <subcellularLocation>
        <location evidence="10 11">Cytoplasm</location>
    </subcellularLocation>
</comment>
<dbReference type="InterPro" id="IPR005863">
    <property type="entry name" value="UDP-N-AcMur_synth"/>
</dbReference>
<keyword evidence="1 10" id="KW-0963">Cytoplasm</keyword>
<dbReference type="InterPro" id="IPR036615">
    <property type="entry name" value="Mur_ligase_C_dom_sf"/>
</dbReference>
<dbReference type="AlphaFoldDB" id="A0AAU7VQK2"/>
<dbReference type="GO" id="GO:0009252">
    <property type="term" value="P:peptidoglycan biosynthetic process"/>
    <property type="evidence" value="ECO:0007669"/>
    <property type="project" value="UniProtKB-UniRule"/>
</dbReference>
<evidence type="ECO:0000256" key="4">
    <source>
        <dbReference type="ARBA" id="ARBA00022741"/>
    </source>
</evidence>
<comment type="catalytic activity">
    <reaction evidence="10 11">
        <text>D-alanyl-D-alanine + UDP-N-acetyl-alpha-D-muramoyl-L-alanyl-gamma-D-glutamyl-meso-2,6-diaminopimelate + ATP = UDP-N-acetyl-alpha-D-muramoyl-L-alanyl-gamma-D-glutamyl-meso-2,6-diaminopimeloyl-D-alanyl-D-alanine + ADP + phosphate + H(+)</text>
        <dbReference type="Rhea" id="RHEA:28374"/>
        <dbReference type="ChEBI" id="CHEBI:15378"/>
        <dbReference type="ChEBI" id="CHEBI:30616"/>
        <dbReference type="ChEBI" id="CHEBI:43474"/>
        <dbReference type="ChEBI" id="CHEBI:57822"/>
        <dbReference type="ChEBI" id="CHEBI:61386"/>
        <dbReference type="ChEBI" id="CHEBI:83905"/>
        <dbReference type="ChEBI" id="CHEBI:456216"/>
        <dbReference type="EC" id="6.3.2.10"/>
    </reaction>
</comment>
<keyword evidence="5 10" id="KW-0067">ATP-binding</keyword>
<evidence type="ECO:0000256" key="10">
    <source>
        <dbReference type="HAMAP-Rule" id="MF_02019"/>
    </source>
</evidence>
<organism evidence="15">
    <name type="scientific">Proteinivorax tanatarense</name>
    <dbReference type="NCBI Taxonomy" id="1260629"/>
    <lineage>
        <taxon>Bacteria</taxon>
        <taxon>Bacillati</taxon>
        <taxon>Bacillota</taxon>
        <taxon>Clostridia</taxon>
        <taxon>Eubacteriales</taxon>
        <taxon>Proteinivoracaceae</taxon>
        <taxon>Proteinivorax</taxon>
    </lineage>
</organism>
<dbReference type="SUPFAM" id="SSF63418">
    <property type="entry name" value="MurE/MurF N-terminal domain"/>
    <property type="match status" value="1"/>
</dbReference>
<proteinExistence type="inferred from homology"/>
<evidence type="ECO:0000313" key="15">
    <source>
        <dbReference type="EMBL" id="XBX76108.1"/>
    </source>
</evidence>
<name>A0AAU7VQK2_9FIRM</name>
<evidence type="ECO:0000256" key="1">
    <source>
        <dbReference type="ARBA" id="ARBA00022490"/>
    </source>
</evidence>
<keyword evidence="6 10" id="KW-0133">Cell shape</keyword>
<keyword evidence="9 10" id="KW-0961">Cell wall biogenesis/degradation</keyword>
<dbReference type="InterPro" id="IPR000713">
    <property type="entry name" value="Mur_ligase_N"/>
</dbReference>
<dbReference type="EC" id="6.3.2.10" evidence="10 11"/>
<dbReference type="PANTHER" id="PTHR43024:SF1">
    <property type="entry name" value="UDP-N-ACETYLMURAMOYL-TRIPEPTIDE--D-ALANYL-D-ALANINE LIGASE"/>
    <property type="match status" value="1"/>
</dbReference>
<dbReference type="RefSeq" id="WP_350344842.1">
    <property type="nucleotide sequence ID" value="NZ_CP158367.1"/>
</dbReference>
<dbReference type="GO" id="GO:0047480">
    <property type="term" value="F:UDP-N-acetylmuramoyl-tripeptide-D-alanyl-D-alanine ligase activity"/>
    <property type="evidence" value="ECO:0007669"/>
    <property type="project" value="UniProtKB-UniRule"/>
</dbReference>
<evidence type="ECO:0000256" key="3">
    <source>
        <dbReference type="ARBA" id="ARBA00022618"/>
    </source>
</evidence>
<evidence type="ECO:0000259" key="12">
    <source>
        <dbReference type="Pfam" id="PF01225"/>
    </source>
</evidence>
<comment type="similarity">
    <text evidence="10">Belongs to the MurCDEF family. MurF subfamily.</text>
</comment>
<dbReference type="Gene3D" id="3.90.190.20">
    <property type="entry name" value="Mur ligase, C-terminal domain"/>
    <property type="match status" value="1"/>
</dbReference>
<dbReference type="SUPFAM" id="SSF53623">
    <property type="entry name" value="MurD-like peptide ligases, catalytic domain"/>
    <property type="match status" value="1"/>
</dbReference>
<keyword evidence="2 10" id="KW-0436">Ligase</keyword>
<evidence type="ECO:0000256" key="9">
    <source>
        <dbReference type="ARBA" id="ARBA00023316"/>
    </source>
</evidence>
<evidence type="ECO:0000256" key="5">
    <source>
        <dbReference type="ARBA" id="ARBA00022840"/>
    </source>
</evidence>
<keyword evidence="3 10" id="KW-0132">Cell division</keyword>
<dbReference type="GO" id="GO:0008360">
    <property type="term" value="P:regulation of cell shape"/>
    <property type="evidence" value="ECO:0007669"/>
    <property type="project" value="UniProtKB-KW"/>
</dbReference>
<dbReference type="InterPro" id="IPR035911">
    <property type="entry name" value="MurE/MurF_N"/>
</dbReference>
<comment type="pathway">
    <text evidence="10 11">Cell wall biogenesis; peptidoglycan biosynthesis.</text>
</comment>
<dbReference type="GO" id="GO:0071555">
    <property type="term" value="P:cell wall organization"/>
    <property type="evidence" value="ECO:0007669"/>
    <property type="project" value="UniProtKB-KW"/>
</dbReference>
<dbReference type="Pfam" id="PF08245">
    <property type="entry name" value="Mur_ligase_M"/>
    <property type="match status" value="1"/>
</dbReference>
<dbReference type="NCBIfam" id="TIGR01143">
    <property type="entry name" value="murF"/>
    <property type="match status" value="1"/>
</dbReference>
<dbReference type="GO" id="GO:0005524">
    <property type="term" value="F:ATP binding"/>
    <property type="evidence" value="ECO:0007669"/>
    <property type="project" value="UniProtKB-UniRule"/>
</dbReference>
<dbReference type="PANTHER" id="PTHR43024">
    <property type="entry name" value="UDP-N-ACETYLMURAMOYL-TRIPEPTIDE--D-ALANYL-D-ALANINE LIGASE"/>
    <property type="match status" value="1"/>
</dbReference>
<sequence>MKITVEELLNLSGGVLLTENCNRKIKSVIIDSRIPSSNSLFVPLKGENHDGHDFIESAVKNGSKCVFVENEKYIDKNLDCEFILQKDNLKALQQLATNYRKCLNIEVIAITGSNGKTTTKDLIYSIFAKKYNTFKTQGNFNNEIGLPIMLTRLESSHEVAVLELGMSNFGEIDFLANISKPDVGIITNIGESHIEFLKTREGIAKAKGELLYNVDVEGKAILNGDDPYLQKMKNIHSNSWLYGFGKHNHLYAYDLKQTNEGVEFTVNGLGKNFSVWLPMLGKHNVSNALAAILCALLHGLTEHEIKLGLNRLDMTGMRTEIIQSKNKKVKIISDCYNSSLTSTIAAINVLNDFKHSGRKIAVVGDMLELGDISKKAHIEAGEKVGESKVDMLIAIGRYAEDLAQGFNNKRGEKTLVFNETDYLLTKIKKYLREGDLILVKGSRGLKLERVVNFLREEF</sequence>
<dbReference type="InterPro" id="IPR004101">
    <property type="entry name" value="Mur_ligase_C"/>
</dbReference>
<evidence type="ECO:0000256" key="7">
    <source>
        <dbReference type="ARBA" id="ARBA00022984"/>
    </source>
</evidence>
<dbReference type="Pfam" id="PF02875">
    <property type="entry name" value="Mur_ligase_C"/>
    <property type="match status" value="1"/>
</dbReference>
<dbReference type="InterPro" id="IPR051046">
    <property type="entry name" value="MurCDEF_CellWall_CoF430Synth"/>
</dbReference>
<keyword evidence="8 10" id="KW-0131">Cell cycle</keyword>
<dbReference type="GO" id="GO:0051301">
    <property type="term" value="P:cell division"/>
    <property type="evidence" value="ECO:0007669"/>
    <property type="project" value="UniProtKB-KW"/>
</dbReference>
<dbReference type="InterPro" id="IPR013221">
    <property type="entry name" value="Mur_ligase_cen"/>
</dbReference>